<protein>
    <submittedName>
        <fullName evidence="7">Sigma-70 family RNA polymerase sigma factor</fullName>
    </submittedName>
</protein>
<comment type="similarity">
    <text evidence="1">Belongs to the sigma-70 factor family. ECF subfamily.</text>
</comment>
<feature type="domain" description="RNA polymerase sigma factor 70 region 4 type 2" evidence="6">
    <location>
        <begin position="152"/>
        <end position="202"/>
    </location>
</feature>
<dbReference type="InterPro" id="IPR007627">
    <property type="entry name" value="RNA_pol_sigma70_r2"/>
</dbReference>
<evidence type="ECO:0000259" key="5">
    <source>
        <dbReference type="Pfam" id="PF04542"/>
    </source>
</evidence>
<dbReference type="InterPro" id="IPR013324">
    <property type="entry name" value="RNA_pol_sigma_r3/r4-like"/>
</dbReference>
<dbReference type="SUPFAM" id="SSF88946">
    <property type="entry name" value="Sigma2 domain of RNA polymerase sigma factors"/>
    <property type="match status" value="1"/>
</dbReference>
<keyword evidence="3" id="KW-0731">Sigma factor</keyword>
<sequence length="209" mass="24511">MPYFKKNKCKTVTKEIHLYLYKRIIYFLTLTTLHIEQLIEKCRNSDQNAQLEIYNRYYKTMYNAAYRILKDTAEAEDIMQEAFLTAFTKLSSLKDDKMFGSWLKKITINASLNVYRKQSIKKEVAIETIEYALTDTESSIQEDITDTKAKTVLHMLKQLKDSYSTVLTLHLIEGYDYEEISQILNITNSNCRTLISRAKESLRNKLQAV</sequence>
<dbReference type="EMBL" id="BAABCW010000004">
    <property type="protein sequence ID" value="GAA4114185.1"/>
    <property type="molecule type" value="Genomic_DNA"/>
</dbReference>
<organism evidence="7 8">
    <name type="scientific">Aquimarina addita</name>
    <dbReference type="NCBI Taxonomy" id="870485"/>
    <lineage>
        <taxon>Bacteria</taxon>
        <taxon>Pseudomonadati</taxon>
        <taxon>Bacteroidota</taxon>
        <taxon>Flavobacteriia</taxon>
        <taxon>Flavobacteriales</taxon>
        <taxon>Flavobacteriaceae</taxon>
        <taxon>Aquimarina</taxon>
    </lineage>
</organism>
<comment type="caution">
    <text evidence="7">The sequence shown here is derived from an EMBL/GenBank/DDBJ whole genome shotgun (WGS) entry which is preliminary data.</text>
</comment>
<dbReference type="InterPro" id="IPR013249">
    <property type="entry name" value="RNA_pol_sigma70_r4_t2"/>
</dbReference>
<dbReference type="PANTHER" id="PTHR43133">
    <property type="entry name" value="RNA POLYMERASE ECF-TYPE SIGMA FACTO"/>
    <property type="match status" value="1"/>
</dbReference>
<dbReference type="NCBIfam" id="TIGR02937">
    <property type="entry name" value="sigma70-ECF"/>
    <property type="match status" value="1"/>
</dbReference>
<dbReference type="SUPFAM" id="SSF88659">
    <property type="entry name" value="Sigma3 and sigma4 domains of RNA polymerase sigma factors"/>
    <property type="match status" value="1"/>
</dbReference>
<evidence type="ECO:0000256" key="4">
    <source>
        <dbReference type="ARBA" id="ARBA00023163"/>
    </source>
</evidence>
<keyword evidence="2" id="KW-0805">Transcription regulation</keyword>
<evidence type="ECO:0000313" key="7">
    <source>
        <dbReference type="EMBL" id="GAA4114185.1"/>
    </source>
</evidence>
<name>A0ABP7XF17_9FLAO</name>
<dbReference type="PANTHER" id="PTHR43133:SF51">
    <property type="entry name" value="RNA POLYMERASE SIGMA FACTOR"/>
    <property type="match status" value="1"/>
</dbReference>
<keyword evidence="4" id="KW-0804">Transcription</keyword>
<dbReference type="Pfam" id="PF08281">
    <property type="entry name" value="Sigma70_r4_2"/>
    <property type="match status" value="1"/>
</dbReference>
<evidence type="ECO:0000313" key="8">
    <source>
        <dbReference type="Proteomes" id="UP001500459"/>
    </source>
</evidence>
<dbReference type="CDD" id="cd06171">
    <property type="entry name" value="Sigma70_r4"/>
    <property type="match status" value="1"/>
</dbReference>
<dbReference type="Pfam" id="PF04542">
    <property type="entry name" value="Sigma70_r2"/>
    <property type="match status" value="1"/>
</dbReference>
<dbReference type="InterPro" id="IPR013325">
    <property type="entry name" value="RNA_pol_sigma_r2"/>
</dbReference>
<dbReference type="InterPro" id="IPR036388">
    <property type="entry name" value="WH-like_DNA-bd_sf"/>
</dbReference>
<reference evidence="8" key="1">
    <citation type="journal article" date="2019" name="Int. J. Syst. Evol. Microbiol.">
        <title>The Global Catalogue of Microorganisms (GCM) 10K type strain sequencing project: providing services to taxonomists for standard genome sequencing and annotation.</title>
        <authorList>
            <consortium name="The Broad Institute Genomics Platform"/>
            <consortium name="The Broad Institute Genome Sequencing Center for Infectious Disease"/>
            <person name="Wu L."/>
            <person name="Ma J."/>
        </authorList>
    </citation>
    <scope>NUCLEOTIDE SEQUENCE [LARGE SCALE GENOMIC DNA]</scope>
    <source>
        <strain evidence="8">JCM 17106</strain>
    </source>
</reference>
<gene>
    <name evidence="7" type="ORF">GCM10022393_13490</name>
</gene>
<proteinExistence type="inferred from homology"/>
<dbReference type="Proteomes" id="UP001500459">
    <property type="component" value="Unassembled WGS sequence"/>
</dbReference>
<keyword evidence="8" id="KW-1185">Reference proteome</keyword>
<dbReference type="InterPro" id="IPR039425">
    <property type="entry name" value="RNA_pol_sigma-70-like"/>
</dbReference>
<accession>A0ABP7XF17</accession>
<dbReference type="Gene3D" id="1.10.1740.10">
    <property type="match status" value="1"/>
</dbReference>
<dbReference type="InterPro" id="IPR014284">
    <property type="entry name" value="RNA_pol_sigma-70_dom"/>
</dbReference>
<dbReference type="Gene3D" id="1.10.10.10">
    <property type="entry name" value="Winged helix-like DNA-binding domain superfamily/Winged helix DNA-binding domain"/>
    <property type="match status" value="1"/>
</dbReference>
<evidence type="ECO:0000256" key="3">
    <source>
        <dbReference type="ARBA" id="ARBA00023082"/>
    </source>
</evidence>
<evidence type="ECO:0000256" key="1">
    <source>
        <dbReference type="ARBA" id="ARBA00010641"/>
    </source>
</evidence>
<evidence type="ECO:0000259" key="6">
    <source>
        <dbReference type="Pfam" id="PF08281"/>
    </source>
</evidence>
<feature type="domain" description="RNA polymerase sigma-70 region 2" evidence="5">
    <location>
        <begin position="53"/>
        <end position="119"/>
    </location>
</feature>
<evidence type="ECO:0000256" key="2">
    <source>
        <dbReference type="ARBA" id="ARBA00023015"/>
    </source>
</evidence>